<sequence length="121" mass="13974">MIFVVHEHHASHLHWDLRIEENGMLTSFALPKEPPLESGKKNLSIKVEDHPLAYANFEGTIPEGHYGAGKVKIWDKGEYTLVKKDKKKYVLDFNGHKLKGEYTLLKFDKAGADNWLFFKNH</sequence>
<accession>A0A520X8B7</accession>
<dbReference type="Proteomes" id="UP000322454">
    <property type="component" value="Unassembled WGS sequence"/>
</dbReference>
<dbReference type="PANTHER" id="PTHR39465">
    <property type="entry name" value="DNA LIGASE D, 3'-PHOSPHOESTERASE DOMAIN"/>
    <property type="match status" value="1"/>
</dbReference>
<evidence type="ECO:0000259" key="1">
    <source>
        <dbReference type="Pfam" id="PF13298"/>
    </source>
</evidence>
<keyword evidence="2" id="KW-0436">Ligase</keyword>
<comment type="caution">
    <text evidence="2">The sequence shown here is derived from an EMBL/GenBank/DDBJ whole genome shotgun (WGS) entry which is preliminary data.</text>
</comment>
<dbReference type="EMBL" id="SHMQ01000038">
    <property type="protein sequence ID" value="RZV37362.1"/>
    <property type="molecule type" value="Genomic_DNA"/>
</dbReference>
<reference evidence="2 3" key="1">
    <citation type="submission" date="2019-01" db="EMBL/GenBank/DDBJ databases">
        <title>Insights into ecological role of a new deltaproteobacterial order Candidatus Sinidesulfobacterales (Sva0485) by metagenomics and metatranscriptomics.</title>
        <authorList>
            <person name="Tan S."/>
            <person name="Liu J."/>
            <person name="Fang Y."/>
            <person name="Hedlund B."/>
            <person name="Lian Z.-H."/>
            <person name="Huang L.-Y."/>
            <person name="Li J.-T."/>
            <person name="Huang L.-N."/>
            <person name="Li W.-J."/>
            <person name="Jiang H.-C."/>
            <person name="Dong H.-L."/>
            <person name="Shu W.-S."/>
        </authorList>
    </citation>
    <scope>NUCLEOTIDE SEQUENCE [LARGE SCALE GENOMIC DNA]</scope>
    <source>
        <strain evidence="2">AP4</strain>
    </source>
</reference>
<dbReference type="NCBIfam" id="TIGR02777">
    <property type="entry name" value="LigD_PE_dom"/>
    <property type="match status" value="1"/>
</dbReference>
<dbReference type="AlphaFoldDB" id="A0A520X8B7"/>
<feature type="domain" description="DNA ligase D 3'-phosphoesterase" evidence="1">
    <location>
        <begin position="6"/>
        <end position="106"/>
    </location>
</feature>
<evidence type="ECO:0000313" key="3">
    <source>
        <dbReference type="Proteomes" id="UP000322454"/>
    </source>
</evidence>
<proteinExistence type="predicted"/>
<dbReference type="PANTHER" id="PTHR39465:SF1">
    <property type="entry name" value="DNA LIGASE D 3'-PHOSPHOESTERASE DOMAIN-CONTAINING PROTEIN"/>
    <property type="match status" value="1"/>
</dbReference>
<protein>
    <submittedName>
        <fullName evidence="2">ATP-dependent DNA ligase</fullName>
    </submittedName>
</protein>
<dbReference type="GO" id="GO:0016874">
    <property type="term" value="F:ligase activity"/>
    <property type="evidence" value="ECO:0007669"/>
    <property type="project" value="UniProtKB-KW"/>
</dbReference>
<dbReference type="InterPro" id="IPR014144">
    <property type="entry name" value="LigD_PE_domain"/>
</dbReference>
<organism evidence="2 3">
    <name type="scientific">Candidatus Acidulodesulfobacterium acidiphilum</name>
    <dbReference type="NCBI Taxonomy" id="2597224"/>
    <lineage>
        <taxon>Bacteria</taxon>
        <taxon>Deltaproteobacteria</taxon>
        <taxon>Candidatus Acidulodesulfobacterales</taxon>
        <taxon>Candidatus Acidulodesulfobacterium</taxon>
    </lineage>
</organism>
<gene>
    <name evidence="2" type="ORF">EVJ48_09040</name>
</gene>
<dbReference type="Pfam" id="PF13298">
    <property type="entry name" value="LigD_N"/>
    <property type="match status" value="1"/>
</dbReference>
<evidence type="ECO:0000313" key="2">
    <source>
        <dbReference type="EMBL" id="RZV37362.1"/>
    </source>
</evidence>
<name>A0A520X8B7_9DELT</name>